<protein>
    <submittedName>
        <fullName evidence="6">ABC-type Zn uptake system ZnuABC, Zn-binding component ZnuA</fullName>
    </submittedName>
</protein>
<dbReference type="SUPFAM" id="SSF53807">
    <property type="entry name" value="Helical backbone' metal receptor"/>
    <property type="match status" value="1"/>
</dbReference>
<dbReference type="GO" id="GO:0046872">
    <property type="term" value="F:metal ion binding"/>
    <property type="evidence" value="ECO:0007669"/>
    <property type="project" value="UniProtKB-KW"/>
</dbReference>
<reference evidence="6 7" key="1">
    <citation type="submission" date="2017-01" db="EMBL/GenBank/DDBJ databases">
        <authorList>
            <consortium name="Urmite Genomes"/>
        </authorList>
    </citation>
    <scope>NUCLEOTIDE SEQUENCE [LARGE SCALE GENOMIC DNA]</scope>
    <source>
        <strain evidence="6 7">AB57</strain>
    </source>
</reference>
<feature type="chain" id="PRO_5015724941" evidence="5">
    <location>
        <begin position="29"/>
        <end position="305"/>
    </location>
</feature>
<organism evidence="6 7">
    <name type="scientific">Mycobacterium rhizamassiliense</name>
    <dbReference type="NCBI Taxonomy" id="1841860"/>
    <lineage>
        <taxon>Bacteria</taxon>
        <taxon>Bacillati</taxon>
        <taxon>Actinomycetota</taxon>
        <taxon>Actinomycetes</taxon>
        <taxon>Mycobacteriales</taxon>
        <taxon>Mycobacteriaceae</taxon>
        <taxon>Mycobacterium</taxon>
    </lineage>
</organism>
<comment type="subcellular location">
    <subcellularLocation>
        <location evidence="1">Cell envelope</location>
    </subcellularLocation>
</comment>
<dbReference type="PANTHER" id="PTHR42953">
    <property type="entry name" value="HIGH-AFFINITY ZINC UPTAKE SYSTEM PROTEIN ZNUA-RELATED"/>
    <property type="match status" value="1"/>
</dbReference>
<dbReference type="PANTHER" id="PTHR42953:SF1">
    <property type="entry name" value="METAL-BINDING PROTEIN HI_0362-RELATED"/>
    <property type="match status" value="1"/>
</dbReference>
<accession>A0A2U3NS71</accession>
<proteinExistence type="predicted"/>
<dbReference type="InterPro" id="IPR006127">
    <property type="entry name" value="ZnuA-like"/>
</dbReference>
<dbReference type="STRING" id="1841860.GCA_900157375_02072"/>
<evidence type="ECO:0000256" key="5">
    <source>
        <dbReference type="SAM" id="SignalP"/>
    </source>
</evidence>
<dbReference type="Pfam" id="PF01297">
    <property type="entry name" value="ZnuA"/>
    <property type="match status" value="1"/>
</dbReference>
<dbReference type="GO" id="GO:0030313">
    <property type="term" value="C:cell envelope"/>
    <property type="evidence" value="ECO:0007669"/>
    <property type="project" value="UniProtKB-SubCell"/>
</dbReference>
<dbReference type="GO" id="GO:0030001">
    <property type="term" value="P:metal ion transport"/>
    <property type="evidence" value="ECO:0007669"/>
    <property type="project" value="InterPro"/>
</dbReference>
<dbReference type="Proteomes" id="UP000240988">
    <property type="component" value="Unassembled WGS sequence"/>
</dbReference>
<dbReference type="PROSITE" id="PS51257">
    <property type="entry name" value="PROKAR_LIPOPROTEIN"/>
    <property type="match status" value="1"/>
</dbReference>
<dbReference type="OrthoDB" id="5296019at2"/>
<keyword evidence="2" id="KW-0813">Transport</keyword>
<evidence type="ECO:0000256" key="3">
    <source>
        <dbReference type="ARBA" id="ARBA00022723"/>
    </source>
</evidence>
<keyword evidence="4 5" id="KW-0732">Signal</keyword>
<keyword evidence="3" id="KW-0479">Metal-binding</keyword>
<evidence type="ECO:0000256" key="4">
    <source>
        <dbReference type="ARBA" id="ARBA00022729"/>
    </source>
</evidence>
<evidence type="ECO:0000313" key="6">
    <source>
        <dbReference type="EMBL" id="SPM34255.1"/>
    </source>
</evidence>
<evidence type="ECO:0000313" key="7">
    <source>
        <dbReference type="Proteomes" id="UP000240988"/>
    </source>
</evidence>
<dbReference type="Gene3D" id="3.40.50.1980">
    <property type="entry name" value="Nitrogenase molybdenum iron protein domain"/>
    <property type="match status" value="2"/>
</dbReference>
<dbReference type="AlphaFoldDB" id="A0A2U3NS71"/>
<sequence>MASVRVTRWLAAVAVGVAALTGCGSGGAAHPAGITVAASTDVWGSVVSAVAGRHATVKSILSGPTVDPHTYQASPSDAAAITDSSLVVYNGGGYDGWVEEVLARHPDIKPVNAFSFLPTAGGEHAPNEHVFYDLNVAKAVANAVADRLAAIDPADAAEFRANAAGFGRDTDGIAATERSIADKYPGVSVVATEPVAYYLLQAARLADRTPAAFTKANEDGTDPSPADMAFVLDLVNQRQIAAVLINPQTSTPAIGSLQQAAQKAGVPVTMVTETLPTGTDYLSWQRNTVNQLLAALQTGRSNASH</sequence>
<name>A0A2U3NS71_9MYCO</name>
<evidence type="ECO:0000256" key="1">
    <source>
        <dbReference type="ARBA" id="ARBA00004196"/>
    </source>
</evidence>
<dbReference type="EMBL" id="FUFA01000004">
    <property type="protein sequence ID" value="SPM34255.1"/>
    <property type="molecule type" value="Genomic_DNA"/>
</dbReference>
<keyword evidence="7" id="KW-1185">Reference proteome</keyword>
<dbReference type="RefSeq" id="WP_077087484.1">
    <property type="nucleotide sequence ID" value="NZ_LT721901.1"/>
</dbReference>
<gene>
    <name evidence="6" type="ORF">MRAB57_2069</name>
</gene>
<dbReference type="InterPro" id="IPR050492">
    <property type="entry name" value="Bact_metal-bind_prot9"/>
</dbReference>
<evidence type="ECO:0000256" key="2">
    <source>
        <dbReference type="ARBA" id="ARBA00022448"/>
    </source>
</evidence>
<feature type="signal peptide" evidence="5">
    <location>
        <begin position="1"/>
        <end position="28"/>
    </location>
</feature>